<organism evidence="1 2">
    <name type="scientific">Eumeta variegata</name>
    <name type="common">Bagworm moth</name>
    <name type="synonym">Eumeta japonica</name>
    <dbReference type="NCBI Taxonomy" id="151549"/>
    <lineage>
        <taxon>Eukaryota</taxon>
        <taxon>Metazoa</taxon>
        <taxon>Ecdysozoa</taxon>
        <taxon>Arthropoda</taxon>
        <taxon>Hexapoda</taxon>
        <taxon>Insecta</taxon>
        <taxon>Pterygota</taxon>
        <taxon>Neoptera</taxon>
        <taxon>Endopterygota</taxon>
        <taxon>Lepidoptera</taxon>
        <taxon>Glossata</taxon>
        <taxon>Ditrysia</taxon>
        <taxon>Tineoidea</taxon>
        <taxon>Psychidae</taxon>
        <taxon>Oiketicinae</taxon>
        <taxon>Eumeta</taxon>
    </lineage>
</organism>
<dbReference type="AlphaFoldDB" id="A0A4C1U5X7"/>
<evidence type="ECO:0000313" key="1">
    <source>
        <dbReference type="EMBL" id="GBP21670.1"/>
    </source>
</evidence>
<dbReference type="EMBL" id="BGZK01000131">
    <property type="protein sequence ID" value="GBP21670.1"/>
    <property type="molecule type" value="Genomic_DNA"/>
</dbReference>
<dbReference type="Proteomes" id="UP000299102">
    <property type="component" value="Unassembled WGS sequence"/>
</dbReference>
<protein>
    <submittedName>
        <fullName evidence="1">Uncharacterized protein</fullName>
    </submittedName>
</protein>
<keyword evidence="2" id="KW-1185">Reference proteome</keyword>
<reference evidence="1 2" key="1">
    <citation type="journal article" date="2019" name="Commun. Biol.">
        <title>The bagworm genome reveals a unique fibroin gene that provides high tensile strength.</title>
        <authorList>
            <person name="Kono N."/>
            <person name="Nakamura H."/>
            <person name="Ohtoshi R."/>
            <person name="Tomita M."/>
            <person name="Numata K."/>
            <person name="Arakawa K."/>
        </authorList>
    </citation>
    <scope>NUCLEOTIDE SEQUENCE [LARGE SCALE GENOMIC DNA]</scope>
</reference>
<name>A0A4C1U5X7_EUMVA</name>
<evidence type="ECO:0000313" key="2">
    <source>
        <dbReference type="Proteomes" id="UP000299102"/>
    </source>
</evidence>
<proteinExistence type="predicted"/>
<comment type="caution">
    <text evidence="1">The sequence shown here is derived from an EMBL/GenBank/DDBJ whole genome shotgun (WGS) entry which is preliminary data.</text>
</comment>
<gene>
    <name evidence="1" type="ORF">EVAR_16217_1</name>
</gene>
<accession>A0A4C1U5X7</accession>
<sequence>MVQAIGVRADLPCIVSDNAGQPRWNRYETWHQNVAKRLASRRAEFQLDTDERPGPLRPPSVRHRLLKWLAASTAADALCHFSARVCVWIGLCWIDNAALRNSKRFE</sequence>